<feature type="compositionally biased region" description="Basic and acidic residues" evidence="2">
    <location>
        <begin position="213"/>
        <end position="222"/>
    </location>
</feature>
<feature type="region of interest" description="Disordered" evidence="2">
    <location>
        <begin position="379"/>
        <end position="405"/>
    </location>
</feature>
<dbReference type="Proteomes" id="UP000265703">
    <property type="component" value="Unassembled WGS sequence"/>
</dbReference>
<feature type="domain" description="SANT" evidence="3">
    <location>
        <begin position="1227"/>
        <end position="1278"/>
    </location>
</feature>
<dbReference type="SMART" id="SM00717">
    <property type="entry name" value="SANT"/>
    <property type="match status" value="2"/>
</dbReference>
<feature type="compositionally biased region" description="Low complexity" evidence="2">
    <location>
        <begin position="1769"/>
        <end position="1787"/>
    </location>
</feature>
<feature type="region of interest" description="Disordered" evidence="2">
    <location>
        <begin position="144"/>
        <end position="183"/>
    </location>
</feature>
<feature type="domain" description="SANT" evidence="3">
    <location>
        <begin position="886"/>
        <end position="937"/>
    </location>
</feature>
<feature type="compositionally biased region" description="Basic and acidic residues" evidence="2">
    <location>
        <begin position="1295"/>
        <end position="1305"/>
    </location>
</feature>
<feature type="compositionally biased region" description="Basic residues" evidence="2">
    <location>
        <begin position="1098"/>
        <end position="1109"/>
    </location>
</feature>
<feature type="compositionally biased region" description="Polar residues" evidence="2">
    <location>
        <begin position="279"/>
        <end position="300"/>
    </location>
</feature>
<dbReference type="InterPro" id="IPR009057">
    <property type="entry name" value="Homeodomain-like_sf"/>
</dbReference>
<evidence type="ECO:0000256" key="1">
    <source>
        <dbReference type="SAM" id="Coils"/>
    </source>
</evidence>
<dbReference type="InterPro" id="IPR051571">
    <property type="entry name" value="N-CoR_corepressor"/>
</dbReference>
<dbReference type="InterPro" id="IPR017884">
    <property type="entry name" value="SANT_dom"/>
</dbReference>
<dbReference type="InterPro" id="IPR001005">
    <property type="entry name" value="SANT/Myb"/>
</dbReference>
<feature type="region of interest" description="Disordered" evidence="2">
    <location>
        <begin position="1098"/>
        <end position="1160"/>
    </location>
</feature>
<feature type="compositionally biased region" description="Polar residues" evidence="2">
    <location>
        <begin position="1637"/>
        <end position="1651"/>
    </location>
</feature>
<sequence>MLRRDREDREQRNERFRLPSERDDRPQTQTLNRGSRPRQRSPIDYDDMDRIPQGGATSSFGERRNIPLRNNVPDIGPSPEIGFISETRTKYDDRFMPTRDVRFRPGSSPTIPTTAHREYFSPGPGNQYGFREFYRYPDEREWVSGRSPYSRERERDRERERERDRERRDRTYRNNSIPHFERDDPYEYRDYHRKRYPREWDYRRTGVSSGPNYRDDPHDPRYEASLSRGESGESERNVRYFMATRHNHWRQRDRRSSSPSTRSSINSSPPPSHHRSRSTKASTRSVSPQTRSSTGNSVGSSPRHPDLERIVSSKRPLKISIQKRVENNSENEDEINQYKEQVEESILHNVTESSDVDKSLHATGTAVHDETDLEEISLKGLGNGNVNNSADEKSEGYGNNEKGGWTGWRSIEPGLVAINEEKEREQKKLKDDIADSETVTDQTADMDLSSGENDEQPSQSQNKLSVCSDDLESMEESDAVDDTVEYHVDISKKDNEPIDASKKINISNNIYDEESPDVLPSHDEINELDNRSDTLNSNNVGELTNHENSSLSVIPEVTHIPNSSQYIIEGSSQLEDDKVDYNAIGAEIEKVENEIDHYKSLLDRKRRRIEEKTIARANRKSKSNKRVNFDFHQEAILIEVEQMESNLTTEQTNVSSVNHNVVNNQIGETVFLEYTSPENDKVTNEHEENTKPSTTWEIIYSENKEKTGDIPFDSLIRFGSWGQTNEIYKSLSEYPFFQKNILDYNRFRKILMEDLHDQKTNIKQKELALQQEWKTVHYAWKQKVESLQKTKGKMKQDDNDGNSSTSGFAARWPVRTNRGRRRGDVVRSEAEMEEVMKILQDEQRKCQTWANVPSMILDPKERQQAKFINNNRCVSDPKCFYEFNVDVNDYWTFQEKEDFYELFKSYPKKFGKIAEHLKDKSANDCVIYYYRNKKELKLKDLIPKNGRGQRMIALNSNKALKSNHALPNNSQNIVPINFNSSGVINNSKVLENIDEESTTINEISEENNEMSNEVNESPNIETVPPLVEQSELNKHSNFNDENPSEKSDLSMQQHQNVILNIQEKQKTQEQLTFVNSNSESSHISIQGAIEESALPVKKTRTSKARRKTKVIKDPDQQEESEPVKKKRNTLHGPPSIDNDTNNPVILDAQPRKQNSVNDDDIGVDEAARVLTLMSLDGNARDNPNSSTQQESPSVSKGKGRPRQVEDNEVSSSKSSIVNDDRITSQKKISSYWNKREVSLFEQSLNEFGKDFRKISEVIRSKTEVQVKNYYEKHFEKQNIGNNTDDIETRPFNTSDDIHSSKEKQSQAKSNVQTSRGNVSSLEPHRHNTQNQPNISINDETALPFHGFFSTLTEKNTVNVSTERQSQISESLNKPSSTSSSETTQKSSNILNLLNPSNTTENVIDDHWFSEEQSEMRNNRNNENEIVVDPERVNDRRHNVAGTVSSDANMQNVISSVSRQVPPHFMTPNSELHLSSRPNNHQSLSQQPSQYAQYAIRMNQIAFQNRQIEHQQHRQQQHYAHILSNPQNQQTSNISQRFRQPNYLYMQQSNQQVHQQVQQQLAHQHQIQQQRITNSVQIPGAHSIASNSTQTFMNNNYMGNSVSRIYSPQYIFNNNTLVGQQLVGHHITTTTGSSSASQHISNVSQSSFTTHQSSDYNTNEMIAGHIRRVGSPNHIFTRAPQQSQVRPQVHYQQVHRVPGMNSNIIGRPTSSISSTPAIGELNYNGHHHHIIQTRPSMVMPGSPPGIVQGVQSVVGHGHAHNFTSSPRPFSGDQQQSSSSERSNSRLSSPILYPKIEPPS</sequence>
<feature type="region of interest" description="Disordered" evidence="2">
    <location>
        <begin position="1756"/>
        <end position="1798"/>
    </location>
</feature>
<gene>
    <name evidence="4" type="ORF">C1645_755119</name>
</gene>
<feature type="compositionally biased region" description="Basic and acidic residues" evidence="2">
    <location>
        <begin position="87"/>
        <end position="103"/>
    </location>
</feature>
<proteinExistence type="predicted"/>
<accession>A0A397TIM6</accession>
<evidence type="ECO:0000313" key="5">
    <source>
        <dbReference type="Proteomes" id="UP000265703"/>
    </source>
</evidence>
<feature type="region of interest" description="Disordered" evidence="2">
    <location>
        <begin position="203"/>
        <end position="315"/>
    </location>
</feature>
<feature type="compositionally biased region" description="Acidic residues" evidence="2">
    <location>
        <begin position="469"/>
        <end position="482"/>
    </location>
</feature>
<dbReference type="SUPFAM" id="SSF46689">
    <property type="entry name" value="Homeodomain-like"/>
    <property type="match status" value="2"/>
</dbReference>
<evidence type="ECO:0000313" key="4">
    <source>
        <dbReference type="EMBL" id="RIA96307.1"/>
    </source>
</evidence>
<dbReference type="GO" id="GO:0006357">
    <property type="term" value="P:regulation of transcription by RNA polymerase II"/>
    <property type="evidence" value="ECO:0007669"/>
    <property type="project" value="TreeGrafter"/>
</dbReference>
<evidence type="ECO:0000259" key="3">
    <source>
        <dbReference type="PROSITE" id="PS51293"/>
    </source>
</evidence>
<feature type="compositionally biased region" description="Polar residues" evidence="2">
    <location>
        <begin position="456"/>
        <end position="465"/>
    </location>
</feature>
<dbReference type="PANTHER" id="PTHR13992:SF39">
    <property type="entry name" value="SMRTER, ISOFORM G"/>
    <property type="match status" value="1"/>
</dbReference>
<dbReference type="EMBL" id="QKYT01000046">
    <property type="protein sequence ID" value="RIA96307.1"/>
    <property type="molecule type" value="Genomic_DNA"/>
</dbReference>
<feature type="region of interest" description="Disordered" evidence="2">
    <location>
        <begin position="426"/>
        <end position="482"/>
    </location>
</feature>
<feature type="coiled-coil region" evidence="1">
    <location>
        <begin position="574"/>
        <end position="608"/>
    </location>
</feature>
<dbReference type="PROSITE" id="PS51293">
    <property type="entry name" value="SANT"/>
    <property type="match status" value="2"/>
</dbReference>
<feature type="region of interest" description="Disordered" evidence="2">
    <location>
        <begin position="1629"/>
        <end position="1651"/>
    </location>
</feature>
<feature type="compositionally biased region" description="Basic and acidic residues" evidence="2">
    <location>
        <begin position="144"/>
        <end position="172"/>
    </location>
</feature>
<dbReference type="GO" id="GO:0034967">
    <property type="term" value="C:Set3 complex"/>
    <property type="evidence" value="ECO:0007669"/>
    <property type="project" value="TreeGrafter"/>
</dbReference>
<feature type="region of interest" description="Disordered" evidence="2">
    <location>
        <begin position="789"/>
        <end position="813"/>
    </location>
</feature>
<feature type="region of interest" description="Disordered" evidence="2">
    <location>
        <begin position="1359"/>
        <end position="1397"/>
    </location>
</feature>
<feature type="compositionally biased region" description="Polar residues" evidence="2">
    <location>
        <begin position="1306"/>
        <end position="1320"/>
    </location>
</feature>
<dbReference type="Pfam" id="PF00249">
    <property type="entry name" value="Myb_DNA-binding"/>
    <property type="match status" value="2"/>
</dbReference>
<keyword evidence="5" id="KW-1185">Reference proteome</keyword>
<comment type="caution">
    <text evidence="4">The sequence shown here is derived from an EMBL/GenBank/DDBJ whole genome shotgun (WGS) entry which is preliminary data.</text>
</comment>
<dbReference type="Gene3D" id="1.10.10.60">
    <property type="entry name" value="Homeodomain-like"/>
    <property type="match status" value="1"/>
</dbReference>
<feature type="region of interest" description="Disordered" evidence="2">
    <location>
        <begin position="1"/>
        <end position="126"/>
    </location>
</feature>
<protein>
    <recommendedName>
        <fullName evidence="3">SANT domain-containing protein</fullName>
    </recommendedName>
</protein>
<reference evidence="4 5" key="1">
    <citation type="submission" date="2018-06" db="EMBL/GenBank/DDBJ databases">
        <title>Comparative genomics reveals the genomic features of Rhizophagus irregularis, R. cerebriforme, R. diaphanum and Gigaspora rosea, and their symbiotic lifestyle signature.</title>
        <authorList>
            <person name="Morin E."/>
            <person name="San Clemente H."/>
            <person name="Chen E.C.H."/>
            <person name="De La Providencia I."/>
            <person name="Hainaut M."/>
            <person name="Kuo A."/>
            <person name="Kohler A."/>
            <person name="Murat C."/>
            <person name="Tang N."/>
            <person name="Roy S."/>
            <person name="Loubradou J."/>
            <person name="Henrissat B."/>
            <person name="Grigoriev I.V."/>
            <person name="Corradi N."/>
            <person name="Roux C."/>
            <person name="Martin F.M."/>
        </authorList>
    </citation>
    <scope>NUCLEOTIDE SEQUENCE [LARGE SCALE GENOMIC DNA]</scope>
    <source>
        <strain evidence="4 5">DAOM 227022</strain>
    </source>
</reference>
<dbReference type="PANTHER" id="PTHR13992">
    <property type="entry name" value="NUCLEAR RECEPTOR CO-REPRESSOR RELATED NCOR"/>
    <property type="match status" value="1"/>
</dbReference>
<dbReference type="STRING" id="658196.A0A397TIM6"/>
<name>A0A397TIM6_9GLOM</name>
<dbReference type="OrthoDB" id="2405147at2759"/>
<dbReference type="Gene3D" id="1.20.58.1880">
    <property type="match status" value="1"/>
</dbReference>
<keyword evidence="1" id="KW-0175">Coiled coil</keyword>
<dbReference type="CDD" id="cd00167">
    <property type="entry name" value="SANT"/>
    <property type="match status" value="2"/>
</dbReference>
<feature type="compositionally biased region" description="Low complexity" evidence="2">
    <location>
        <begin position="1368"/>
        <end position="1397"/>
    </location>
</feature>
<feature type="region of interest" description="Disordered" evidence="2">
    <location>
        <begin position="1280"/>
        <end position="1336"/>
    </location>
</feature>
<feature type="compositionally biased region" description="Low complexity" evidence="2">
    <location>
        <begin position="257"/>
        <end position="267"/>
    </location>
</feature>
<organism evidence="4 5">
    <name type="scientific">Glomus cerebriforme</name>
    <dbReference type="NCBI Taxonomy" id="658196"/>
    <lineage>
        <taxon>Eukaryota</taxon>
        <taxon>Fungi</taxon>
        <taxon>Fungi incertae sedis</taxon>
        <taxon>Mucoromycota</taxon>
        <taxon>Glomeromycotina</taxon>
        <taxon>Glomeromycetes</taxon>
        <taxon>Glomerales</taxon>
        <taxon>Glomeraceae</taxon>
        <taxon>Glomus</taxon>
    </lineage>
</organism>
<feature type="region of interest" description="Disordered" evidence="2">
    <location>
        <begin position="1176"/>
        <end position="1218"/>
    </location>
</feature>
<feature type="compositionally biased region" description="Basic and acidic residues" evidence="2">
    <location>
        <begin position="789"/>
        <end position="798"/>
    </location>
</feature>
<evidence type="ECO:0000256" key="2">
    <source>
        <dbReference type="SAM" id="MobiDB-lite"/>
    </source>
</evidence>
<feature type="compositionally biased region" description="Basic and acidic residues" evidence="2">
    <location>
        <begin position="1"/>
        <end position="26"/>
    </location>
</feature>
<feature type="compositionally biased region" description="Polar residues" evidence="2">
    <location>
        <begin position="1181"/>
        <end position="1194"/>
    </location>
</feature>